<dbReference type="EMBL" id="JBHSBL010000013">
    <property type="protein sequence ID" value="MFC4065950.1"/>
    <property type="molecule type" value="Genomic_DNA"/>
</dbReference>
<accession>A0ABV8ISJ2</accession>
<evidence type="ECO:0000313" key="1">
    <source>
        <dbReference type="EMBL" id="MFC4065950.1"/>
    </source>
</evidence>
<dbReference type="RefSeq" id="WP_378066934.1">
    <property type="nucleotide sequence ID" value="NZ_JBHSBL010000013.1"/>
</dbReference>
<reference evidence="2" key="1">
    <citation type="journal article" date="2019" name="Int. J. Syst. Evol. Microbiol.">
        <title>The Global Catalogue of Microorganisms (GCM) 10K type strain sequencing project: providing services to taxonomists for standard genome sequencing and annotation.</title>
        <authorList>
            <consortium name="The Broad Institute Genomics Platform"/>
            <consortium name="The Broad Institute Genome Sequencing Center for Infectious Disease"/>
            <person name="Wu L."/>
            <person name="Ma J."/>
        </authorList>
    </citation>
    <scope>NUCLEOTIDE SEQUENCE [LARGE SCALE GENOMIC DNA]</scope>
    <source>
        <strain evidence="2">TBRC 5832</strain>
    </source>
</reference>
<dbReference type="Proteomes" id="UP001595867">
    <property type="component" value="Unassembled WGS sequence"/>
</dbReference>
<gene>
    <name evidence="1" type="ORF">ACFO0C_13495</name>
</gene>
<keyword evidence="2" id="KW-1185">Reference proteome</keyword>
<comment type="caution">
    <text evidence="1">The sequence shown here is derived from an EMBL/GenBank/DDBJ whole genome shotgun (WGS) entry which is preliminary data.</text>
</comment>
<proteinExistence type="predicted"/>
<organism evidence="1 2">
    <name type="scientific">Actinoplanes subglobosus</name>
    <dbReference type="NCBI Taxonomy" id="1547892"/>
    <lineage>
        <taxon>Bacteria</taxon>
        <taxon>Bacillati</taxon>
        <taxon>Actinomycetota</taxon>
        <taxon>Actinomycetes</taxon>
        <taxon>Micromonosporales</taxon>
        <taxon>Micromonosporaceae</taxon>
        <taxon>Actinoplanes</taxon>
    </lineage>
</organism>
<protein>
    <submittedName>
        <fullName evidence="1">Uncharacterized protein</fullName>
    </submittedName>
</protein>
<sequence>MGETDTADAACIVRVWIEPGDPVLRGRISTVPGTVTIVARGVDDLVDAVRAELTRLESLLGEGR</sequence>
<evidence type="ECO:0000313" key="2">
    <source>
        <dbReference type="Proteomes" id="UP001595867"/>
    </source>
</evidence>
<name>A0ABV8ISJ2_9ACTN</name>